<evidence type="ECO:0000313" key="13">
    <source>
        <dbReference type="Proteomes" id="UP001595548"/>
    </source>
</evidence>
<name>A0ABV7HSI9_9GAMM</name>
<reference evidence="13" key="1">
    <citation type="journal article" date="2019" name="Int. J. Syst. Evol. Microbiol.">
        <title>The Global Catalogue of Microorganisms (GCM) 10K type strain sequencing project: providing services to taxonomists for standard genome sequencing and annotation.</title>
        <authorList>
            <consortium name="The Broad Institute Genomics Platform"/>
            <consortium name="The Broad Institute Genome Sequencing Center for Infectious Disease"/>
            <person name="Wu L."/>
            <person name="Ma J."/>
        </authorList>
    </citation>
    <scope>NUCLEOTIDE SEQUENCE [LARGE SCALE GENOMIC DNA]</scope>
    <source>
        <strain evidence="13">KCTC 52141</strain>
    </source>
</reference>
<evidence type="ECO:0000256" key="6">
    <source>
        <dbReference type="ARBA" id="ARBA00022692"/>
    </source>
</evidence>
<evidence type="ECO:0000256" key="2">
    <source>
        <dbReference type="ARBA" id="ARBA00004429"/>
    </source>
</evidence>
<sequence>MKRRLIILLLVMVAGALLFQLMRHDGGYILIAYGHKTIEMSAWTGLVILALCFWVFWLLLRLLSAGRRAGKLFTRNNKFSSRAQSKTMAALVDFIEGDWTAARKKLLRSASKSVSPQVNYLAAARCAYELKDFSGALDLLHKAERSRGSSELAVALTQARMQLGSQRYEQCLATLNRIKRTAPEHPVVLDLLADVYLALDDIDALEQLLPSLRQLKIRLPESMRKLEVVVYARQLALSSRAARQLATAPDASKAELDAVWQRMGKSLQKEPDLIAVYAFELHRLGFDQEAEPRLVTALKGEWRSEWVALYGELDGANVEAQIKMASTWLPQHDADAVLLCTLGKLSLRNSLWGQARDYFKASLDIAPTAEVYELQARLLQQLGEVEASNALYREGLEFSARRASLLALPGNKPCLEGGNKDNSKKSLGKL</sequence>
<feature type="transmembrane region" description="Helical" evidence="10">
    <location>
        <begin position="42"/>
        <end position="63"/>
    </location>
</feature>
<organism evidence="12 13">
    <name type="scientific">Gilvimarinus japonicus</name>
    <dbReference type="NCBI Taxonomy" id="1796469"/>
    <lineage>
        <taxon>Bacteria</taxon>
        <taxon>Pseudomonadati</taxon>
        <taxon>Pseudomonadota</taxon>
        <taxon>Gammaproteobacteria</taxon>
        <taxon>Cellvibrionales</taxon>
        <taxon>Cellvibrionaceae</taxon>
        <taxon>Gilvimarinus</taxon>
    </lineage>
</organism>
<dbReference type="EMBL" id="JBHRTL010000007">
    <property type="protein sequence ID" value="MFC3155768.1"/>
    <property type="molecule type" value="Genomic_DNA"/>
</dbReference>
<evidence type="ECO:0000256" key="9">
    <source>
        <dbReference type="ARBA" id="ARBA00023244"/>
    </source>
</evidence>
<keyword evidence="7 10" id="KW-1133">Transmembrane helix</keyword>
<proteinExistence type="predicted"/>
<evidence type="ECO:0000256" key="3">
    <source>
        <dbReference type="ARBA" id="ARBA00004744"/>
    </source>
</evidence>
<keyword evidence="13" id="KW-1185">Reference proteome</keyword>
<keyword evidence="9" id="KW-0627">Porphyrin biosynthesis</keyword>
<dbReference type="Gene3D" id="1.25.40.10">
    <property type="entry name" value="Tetratricopeptide repeat domain"/>
    <property type="match status" value="1"/>
</dbReference>
<comment type="pathway">
    <text evidence="3">Porphyrin-containing compound metabolism; protoheme biosynthesis.</text>
</comment>
<protein>
    <submittedName>
        <fullName evidence="12">Heme biosynthesis HemY N-terminal domain-containing protein</fullName>
    </submittedName>
</protein>
<dbReference type="Proteomes" id="UP001595548">
    <property type="component" value="Unassembled WGS sequence"/>
</dbReference>
<evidence type="ECO:0000256" key="7">
    <source>
        <dbReference type="ARBA" id="ARBA00022989"/>
    </source>
</evidence>
<evidence type="ECO:0000259" key="11">
    <source>
        <dbReference type="Pfam" id="PF07219"/>
    </source>
</evidence>
<keyword evidence="5" id="KW-0997">Cell inner membrane</keyword>
<comment type="subcellular location">
    <subcellularLocation>
        <location evidence="2">Cell inner membrane</location>
        <topology evidence="2">Multi-pass membrane protein</topology>
    </subcellularLocation>
</comment>
<comment type="caution">
    <text evidence="12">The sequence shown here is derived from an EMBL/GenBank/DDBJ whole genome shotgun (WGS) entry which is preliminary data.</text>
</comment>
<dbReference type="SUPFAM" id="SSF48452">
    <property type="entry name" value="TPR-like"/>
    <property type="match status" value="1"/>
</dbReference>
<keyword evidence="6 10" id="KW-0812">Transmembrane</keyword>
<keyword evidence="8 10" id="KW-0472">Membrane</keyword>
<evidence type="ECO:0000256" key="10">
    <source>
        <dbReference type="SAM" id="Phobius"/>
    </source>
</evidence>
<dbReference type="RefSeq" id="WP_382416700.1">
    <property type="nucleotide sequence ID" value="NZ_AP031500.1"/>
</dbReference>
<gene>
    <name evidence="12" type="ORF">ACFOEB_11205</name>
</gene>
<evidence type="ECO:0000256" key="8">
    <source>
        <dbReference type="ARBA" id="ARBA00023136"/>
    </source>
</evidence>
<dbReference type="InterPro" id="IPR005254">
    <property type="entry name" value="Heme_biosyn_assoc_TPR_pro"/>
</dbReference>
<evidence type="ECO:0000256" key="4">
    <source>
        <dbReference type="ARBA" id="ARBA00022475"/>
    </source>
</evidence>
<keyword evidence="4" id="KW-1003">Cell membrane</keyword>
<evidence type="ECO:0000256" key="5">
    <source>
        <dbReference type="ARBA" id="ARBA00022519"/>
    </source>
</evidence>
<accession>A0ABV7HSI9</accession>
<comment type="function">
    <text evidence="1">Involved in a late step of protoheme IX synthesis.</text>
</comment>
<evidence type="ECO:0000313" key="12">
    <source>
        <dbReference type="EMBL" id="MFC3155768.1"/>
    </source>
</evidence>
<dbReference type="InterPro" id="IPR010817">
    <property type="entry name" value="HemY_N"/>
</dbReference>
<dbReference type="NCBIfam" id="TIGR00540">
    <property type="entry name" value="TPR_hemY_coli"/>
    <property type="match status" value="1"/>
</dbReference>
<dbReference type="InterPro" id="IPR011990">
    <property type="entry name" value="TPR-like_helical_dom_sf"/>
</dbReference>
<feature type="domain" description="HemY N-terminal" evidence="11">
    <location>
        <begin position="27"/>
        <end position="129"/>
    </location>
</feature>
<evidence type="ECO:0000256" key="1">
    <source>
        <dbReference type="ARBA" id="ARBA00002962"/>
    </source>
</evidence>
<dbReference type="Pfam" id="PF07219">
    <property type="entry name" value="HemY_N"/>
    <property type="match status" value="1"/>
</dbReference>